<dbReference type="NCBIfam" id="NF041863">
    <property type="entry name" value="DVU0524_fam"/>
    <property type="match status" value="1"/>
</dbReference>
<dbReference type="AlphaFoldDB" id="A0A0H3AAI7"/>
<dbReference type="RefSeq" id="WP_010937830.1">
    <property type="nucleotide sequence ID" value="NC_008751.1"/>
</dbReference>
<dbReference type="HOGENOM" id="CLU_148544_0_0_7"/>
<evidence type="ECO:0000313" key="1">
    <source>
        <dbReference type="EMBL" id="ABM29433.1"/>
    </source>
</evidence>
<dbReference type="InterPro" id="IPR049840">
    <property type="entry name" value="DVU0524-like"/>
</dbReference>
<sequence>MSTNSFYIRNMLLHYDRQLVTARRLARYRQALRYAEGGEEPAIPPDVKRKIMVERVAREIFENLIVTGSDNPIVEEVRAELDRQTGERLTFTYPPGGLDVQIFRQHGSVPEEVAPAEKAAILDRLWAITLTKVDETML</sequence>
<dbReference type="EMBL" id="CP000527">
    <property type="protein sequence ID" value="ABM29433.1"/>
    <property type="molecule type" value="Genomic_DNA"/>
</dbReference>
<reference evidence="2" key="1">
    <citation type="journal article" date="2009" name="Environ. Microbiol.">
        <title>Contribution of mobile genetic elements to Desulfovibrio vulgaris genome plasticity.</title>
        <authorList>
            <person name="Walker C.B."/>
            <person name="Stolyar S."/>
            <person name="Chivian D."/>
            <person name="Pinel N."/>
            <person name="Gabster J.A."/>
            <person name="Dehal P.S."/>
            <person name="He Z."/>
            <person name="Yang Z.K."/>
            <person name="Yen H.C."/>
            <person name="Zhou J."/>
            <person name="Wall J.D."/>
            <person name="Hazen T.C."/>
            <person name="Arkin A.P."/>
            <person name="Stahl D.A."/>
        </authorList>
    </citation>
    <scope>NUCLEOTIDE SEQUENCE [LARGE SCALE GENOMIC DNA]</scope>
    <source>
        <strain evidence="2">DP4</strain>
    </source>
</reference>
<gene>
    <name evidence="1" type="ordered locus">Dvul_2417</name>
</gene>
<dbReference type="KEGG" id="dvl:Dvul_2417"/>
<dbReference type="Proteomes" id="UP000009173">
    <property type="component" value="Chromosome"/>
</dbReference>
<organism evidence="1 2">
    <name type="scientific">Nitratidesulfovibrio vulgaris (strain DP4)</name>
    <name type="common">Desulfovibrio vulgaris</name>
    <dbReference type="NCBI Taxonomy" id="391774"/>
    <lineage>
        <taxon>Bacteria</taxon>
        <taxon>Pseudomonadati</taxon>
        <taxon>Thermodesulfobacteriota</taxon>
        <taxon>Desulfovibrionia</taxon>
        <taxon>Desulfovibrionales</taxon>
        <taxon>Desulfovibrionaceae</taxon>
        <taxon>Nitratidesulfovibrio</taxon>
    </lineage>
</organism>
<evidence type="ECO:0000313" key="2">
    <source>
        <dbReference type="Proteomes" id="UP000009173"/>
    </source>
</evidence>
<accession>A0A0H3AAI7</accession>
<protein>
    <submittedName>
        <fullName evidence="1">Uncharacterized protein</fullName>
    </submittedName>
</protein>
<proteinExistence type="predicted"/>
<name>A0A0H3AAI7_NITV4</name>